<name>A0A915K8T0_ROMCU</name>
<protein>
    <submittedName>
        <fullName evidence="2">Uncharacterized protein</fullName>
    </submittedName>
</protein>
<evidence type="ECO:0000313" key="2">
    <source>
        <dbReference type="WBParaSite" id="nRc.2.0.1.t35101-RA"/>
    </source>
</evidence>
<proteinExistence type="predicted"/>
<keyword evidence="1" id="KW-1185">Reference proteome</keyword>
<evidence type="ECO:0000313" key="1">
    <source>
        <dbReference type="Proteomes" id="UP000887565"/>
    </source>
</evidence>
<organism evidence="1 2">
    <name type="scientific">Romanomermis culicivorax</name>
    <name type="common">Nematode worm</name>
    <dbReference type="NCBI Taxonomy" id="13658"/>
    <lineage>
        <taxon>Eukaryota</taxon>
        <taxon>Metazoa</taxon>
        <taxon>Ecdysozoa</taxon>
        <taxon>Nematoda</taxon>
        <taxon>Enoplea</taxon>
        <taxon>Dorylaimia</taxon>
        <taxon>Mermithida</taxon>
        <taxon>Mermithoidea</taxon>
        <taxon>Mermithidae</taxon>
        <taxon>Romanomermis</taxon>
    </lineage>
</organism>
<accession>A0A915K8T0</accession>
<dbReference type="AlphaFoldDB" id="A0A915K8T0"/>
<dbReference type="Proteomes" id="UP000887565">
    <property type="component" value="Unplaced"/>
</dbReference>
<dbReference type="WBParaSite" id="nRc.2.0.1.t35101-RA">
    <property type="protein sequence ID" value="nRc.2.0.1.t35101-RA"/>
    <property type="gene ID" value="nRc.2.0.1.g35101"/>
</dbReference>
<reference evidence="2" key="1">
    <citation type="submission" date="2022-11" db="UniProtKB">
        <authorList>
            <consortium name="WormBaseParasite"/>
        </authorList>
    </citation>
    <scope>IDENTIFICATION</scope>
</reference>
<sequence>MKLSVSLIRTGYRYIGDTDTFGIPIDNQREGQNHRNSILLDLDKSIHRHLLDKFDQIPGAKYHQSFCLLLIDEKVLRVNYSKPPVFELSLPSSVRCAGLYERLTGNCYIFSRALCISDEIADNLLSAEPSDEAHKLYFYTGECGQSTETTPTSAIASTTVAEEDEEGWKIIGNLSAEDQNKELSLWKGNHHPEKPDHFEILENA</sequence>